<evidence type="ECO:0000313" key="2">
    <source>
        <dbReference type="Proteomes" id="UP001148786"/>
    </source>
</evidence>
<gene>
    <name evidence="1" type="ORF">NLJ89_g1402</name>
</gene>
<sequence>MLESHFVNEHPDLVNQHVPVPSDLLLPSWCPFQPRLSDPPSLPEYIPPGCILLSAVEGTCLSKSASLVRDHSLASVLSLPSSPKKRAKMDTPRQADDTSREVPSIVFDDMPRQVKDDTTYAGDVMLDSVVQLRHVSGDLARPPKMLTPEQCVHKPPPISIHYEVFSRRLQLEEMARDAAEAAKACAQTTVGSQRQVSKTADL</sequence>
<evidence type="ECO:0000313" key="1">
    <source>
        <dbReference type="EMBL" id="KAJ3515998.1"/>
    </source>
</evidence>
<name>A0A9W8N030_9AGAR</name>
<organism evidence="1 2">
    <name type="scientific">Agrocybe chaxingu</name>
    <dbReference type="NCBI Taxonomy" id="84603"/>
    <lineage>
        <taxon>Eukaryota</taxon>
        <taxon>Fungi</taxon>
        <taxon>Dikarya</taxon>
        <taxon>Basidiomycota</taxon>
        <taxon>Agaricomycotina</taxon>
        <taxon>Agaricomycetes</taxon>
        <taxon>Agaricomycetidae</taxon>
        <taxon>Agaricales</taxon>
        <taxon>Agaricineae</taxon>
        <taxon>Strophariaceae</taxon>
        <taxon>Agrocybe</taxon>
    </lineage>
</organism>
<protein>
    <submittedName>
        <fullName evidence="1">Uncharacterized protein</fullName>
    </submittedName>
</protein>
<dbReference type="EMBL" id="JANKHO010000072">
    <property type="protein sequence ID" value="KAJ3515998.1"/>
    <property type="molecule type" value="Genomic_DNA"/>
</dbReference>
<keyword evidence="2" id="KW-1185">Reference proteome</keyword>
<dbReference type="AlphaFoldDB" id="A0A9W8N030"/>
<dbReference type="Proteomes" id="UP001148786">
    <property type="component" value="Unassembled WGS sequence"/>
</dbReference>
<accession>A0A9W8N030</accession>
<proteinExistence type="predicted"/>
<reference evidence="1" key="1">
    <citation type="submission" date="2022-07" db="EMBL/GenBank/DDBJ databases">
        <title>Genome Sequence of Agrocybe chaxingu.</title>
        <authorList>
            <person name="Buettner E."/>
        </authorList>
    </citation>
    <scope>NUCLEOTIDE SEQUENCE</scope>
    <source>
        <strain evidence="1">MP-N11</strain>
    </source>
</reference>
<comment type="caution">
    <text evidence="1">The sequence shown here is derived from an EMBL/GenBank/DDBJ whole genome shotgun (WGS) entry which is preliminary data.</text>
</comment>
<dbReference type="OrthoDB" id="2576496at2759"/>